<dbReference type="Gene3D" id="3.30.1490.330">
    <property type="match status" value="1"/>
</dbReference>
<keyword evidence="4" id="KW-0067">ATP-binding</keyword>
<dbReference type="GO" id="GO:0016874">
    <property type="term" value="F:ligase activity"/>
    <property type="evidence" value="ECO:0007669"/>
    <property type="project" value="UniProtKB-KW"/>
</dbReference>
<dbReference type="SUPFAM" id="SSF56059">
    <property type="entry name" value="Glutathione synthetase ATP-binding domain-like"/>
    <property type="match status" value="1"/>
</dbReference>
<dbReference type="GO" id="GO:0046872">
    <property type="term" value="F:metal ion binding"/>
    <property type="evidence" value="ECO:0007669"/>
    <property type="project" value="UniProtKB-KW"/>
</dbReference>
<dbReference type="AlphaFoldDB" id="A0A841U4X4"/>
<keyword evidence="5" id="KW-0460">Magnesium</keyword>
<dbReference type="Proteomes" id="UP000553776">
    <property type="component" value="Unassembled WGS sequence"/>
</dbReference>
<feature type="domain" description="Glutathionylspermidine synthase pre-ATP-grasp-like" evidence="6">
    <location>
        <begin position="21"/>
        <end position="394"/>
    </location>
</feature>
<evidence type="ECO:0000313" key="7">
    <source>
        <dbReference type="EMBL" id="MBB6694622.1"/>
    </source>
</evidence>
<evidence type="ECO:0000256" key="5">
    <source>
        <dbReference type="ARBA" id="ARBA00022842"/>
    </source>
</evidence>
<comment type="caution">
    <text evidence="7">The sequence shown here is derived from an EMBL/GenBank/DDBJ whole genome shotgun (WGS) entry which is preliminary data.</text>
</comment>
<evidence type="ECO:0000256" key="4">
    <source>
        <dbReference type="ARBA" id="ARBA00022840"/>
    </source>
</evidence>
<evidence type="ECO:0000259" key="6">
    <source>
        <dbReference type="Pfam" id="PF03738"/>
    </source>
</evidence>
<name>A0A841U4X4_9BACL</name>
<dbReference type="InterPro" id="IPR005494">
    <property type="entry name" value="GSPS_pre-ATP-grasp-like_dom"/>
</dbReference>
<dbReference type="InterPro" id="IPR016185">
    <property type="entry name" value="PreATP-grasp_dom_sf"/>
</dbReference>
<dbReference type="EMBL" id="JACJVR010000098">
    <property type="protein sequence ID" value="MBB6694622.1"/>
    <property type="molecule type" value="Genomic_DNA"/>
</dbReference>
<keyword evidence="2" id="KW-0479">Metal-binding</keyword>
<dbReference type="Pfam" id="PF03738">
    <property type="entry name" value="GSP_synth"/>
    <property type="match status" value="1"/>
</dbReference>
<dbReference type="GO" id="GO:0005524">
    <property type="term" value="F:ATP binding"/>
    <property type="evidence" value="ECO:0007669"/>
    <property type="project" value="UniProtKB-KW"/>
</dbReference>
<sequence length="398" mass="44072">MNRPAFEVLGAPRPDRAARVKELEAMGFGWADLDGDPYWIDQLVVMDGAVYEELERASAALWGIFDKAARFVAGKHDLYGMIGIPRVLWESLDRIPLEPEGLISRYARFDWAVSETGEIRLLELNADTPTGYAEAAAATPWMCEQYGARCANLEMPSLVRAAWAEWRPDAAACVAYGEHLEDTGTVDLLIRHGGLDTKGVDCLDLWVDEGTLRGKDGEEIRRLFALYPKEWMAVDEGGDALAYAIETERLRLFNSPHAILLQSKGMQALIWGLYELQLAFGPEEREAIGRYMLPTYNKPLFDGSFVSKSMFGREGGSVSLFDAEGRLELQDKDGYDTSRLFPLVYQQRAELAKIRLAAGEFHLLTGMFVINGVPCGLLGRAGGPITGNASHFVAIGVR</sequence>
<organism evidence="7 8">
    <name type="scientific">Cohnella xylanilytica</name>
    <dbReference type="NCBI Taxonomy" id="557555"/>
    <lineage>
        <taxon>Bacteria</taxon>
        <taxon>Bacillati</taxon>
        <taxon>Bacillota</taxon>
        <taxon>Bacilli</taxon>
        <taxon>Bacillales</taxon>
        <taxon>Paenibacillaceae</taxon>
        <taxon>Cohnella</taxon>
    </lineage>
</organism>
<evidence type="ECO:0000256" key="2">
    <source>
        <dbReference type="ARBA" id="ARBA00022723"/>
    </source>
</evidence>
<evidence type="ECO:0000313" key="8">
    <source>
        <dbReference type="Proteomes" id="UP000553776"/>
    </source>
</evidence>
<gene>
    <name evidence="7" type="ORF">H7B90_24805</name>
</gene>
<evidence type="ECO:0000256" key="3">
    <source>
        <dbReference type="ARBA" id="ARBA00022741"/>
    </source>
</evidence>
<keyword evidence="8" id="KW-1185">Reference proteome</keyword>
<keyword evidence="1" id="KW-0436">Ligase</keyword>
<dbReference type="RefSeq" id="WP_185138588.1">
    <property type="nucleotide sequence ID" value="NZ_JACJVR010000098.1"/>
</dbReference>
<accession>A0A841U4X4</accession>
<protein>
    <submittedName>
        <fullName evidence="7">Glutathionylspermidine synthase family protein</fullName>
    </submittedName>
</protein>
<evidence type="ECO:0000256" key="1">
    <source>
        <dbReference type="ARBA" id="ARBA00022598"/>
    </source>
</evidence>
<proteinExistence type="predicted"/>
<reference evidence="7 8" key="1">
    <citation type="submission" date="2020-08" db="EMBL/GenBank/DDBJ databases">
        <title>Cohnella phylogeny.</title>
        <authorList>
            <person name="Dunlap C."/>
        </authorList>
    </citation>
    <scope>NUCLEOTIDE SEQUENCE [LARGE SCALE GENOMIC DNA]</scope>
    <source>
        <strain evidence="7 8">DSM 25239</strain>
    </source>
</reference>
<keyword evidence="3" id="KW-0547">Nucleotide-binding</keyword>
<dbReference type="SUPFAM" id="SSF52440">
    <property type="entry name" value="PreATP-grasp domain"/>
    <property type="match status" value="1"/>
</dbReference>